<evidence type="ECO:0000256" key="8">
    <source>
        <dbReference type="ARBA" id="ARBA00023170"/>
    </source>
</evidence>
<keyword evidence="2" id="KW-1003">Cell membrane</keyword>
<keyword evidence="4 10" id="KW-0812">Transmembrane</keyword>
<dbReference type="PANTHER" id="PTHR21137:SF35">
    <property type="entry name" value="ODORANT RECEPTOR 19A-RELATED"/>
    <property type="match status" value="1"/>
</dbReference>
<evidence type="ECO:0000256" key="7">
    <source>
        <dbReference type="ARBA" id="ARBA00023136"/>
    </source>
</evidence>
<keyword evidence="12" id="KW-1185">Reference proteome</keyword>
<dbReference type="GeneID" id="101894879"/>
<dbReference type="KEGG" id="mde:101894879"/>
<reference evidence="11" key="1">
    <citation type="submission" date="2020-05" db="UniProtKB">
        <authorList>
            <consortium name="EnsemblMetazoa"/>
        </authorList>
    </citation>
    <scope>IDENTIFICATION</scope>
    <source>
        <strain evidence="11">Aabys</strain>
    </source>
</reference>
<keyword evidence="7 10" id="KW-0472">Membrane</keyword>
<evidence type="ECO:0000313" key="13">
    <source>
        <dbReference type="RefSeq" id="XP_005186318.1"/>
    </source>
</evidence>
<dbReference type="GO" id="GO:0005886">
    <property type="term" value="C:plasma membrane"/>
    <property type="evidence" value="ECO:0007669"/>
    <property type="project" value="UniProtKB-SubCell"/>
</dbReference>
<evidence type="ECO:0000256" key="10">
    <source>
        <dbReference type="RuleBase" id="RU351113"/>
    </source>
</evidence>
<evidence type="ECO:0000256" key="4">
    <source>
        <dbReference type="ARBA" id="ARBA00022692"/>
    </source>
</evidence>
<dbReference type="AlphaFoldDB" id="A0A1I8M7Q4"/>
<evidence type="ECO:0000256" key="2">
    <source>
        <dbReference type="ARBA" id="ARBA00022475"/>
    </source>
</evidence>
<comment type="subcellular location">
    <subcellularLocation>
        <location evidence="1 10">Cell membrane</location>
        <topology evidence="1 10">Multi-pass membrane protein</topology>
    </subcellularLocation>
</comment>
<keyword evidence="5 10" id="KW-0552">Olfaction</keyword>
<keyword evidence="9 10" id="KW-0807">Transducer</keyword>
<dbReference type="EnsemblMetazoa" id="MDOA002113-RA">
    <property type="protein sequence ID" value="MDOA002113-PA"/>
    <property type="gene ID" value="MDOA002113"/>
</dbReference>
<dbReference type="VEuPathDB" id="VectorBase:MDOA002113"/>
<evidence type="ECO:0000256" key="3">
    <source>
        <dbReference type="ARBA" id="ARBA00022606"/>
    </source>
</evidence>
<comment type="similarity">
    <text evidence="10">Belongs to the insect chemoreceptor superfamily. Heteromeric odorant receptor channel (TC 1.A.69) family.</text>
</comment>
<gene>
    <name evidence="11" type="primary">101894879</name>
    <name evidence="13" type="synonym">LOC101894879</name>
</gene>
<dbReference type="OrthoDB" id="5846619at2759"/>
<organism evidence="11">
    <name type="scientific">Musca domestica</name>
    <name type="common">House fly</name>
    <dbReference type="NCBI Taxonomy" id="7370"/>
    <lineage>
        <taxon>Eukaryota</taxon>
        <taxon>Metazoa</taxon>
        <taxon>Ecdysozoa</taxon>
        <taxon>Arthropoda</taxon>
        <taxon>Hexapoda</taxon>
        <taxon>Insecta</taxon>
        <taxon>Pterygota</taxon>
        <taxon>Neoptera</taxon>
        <taxon>Endopterygota</taxon>
        <taxon>Diptera</taxon>
        <taxon>Brachycera</taxon>
        <taxon>Muscomorpha</taxon>
        <taxon>Muscoidea</taxon>
        <taxon>Muscidae</taxon>
        <taxon>Musca</taxon>
    </lineage>
</organism>
<protein>
    <recommendedName>
        <fullName evidence="10">Odorant receptor</fullName>
    </recommendedName>
</protein>
<proteinExistence type="inferred from homology"/>
<evidence type="ECO:0000313" key="12">
    <source>
        <dbReference type="Proteomes" id="UP001652621"/>
    </source>
</evidence>
<dbReference type="Proteomes" id="UP001652621">
    <property type="component" value="Unplaced"/>
</dbReference>
<keyword evidence="8 10" id="KW-0675">Receptor</keyword>
<dbReference type="RefSeq" id="XP_005186318.1">
    <property type="nucleotide sequence ID" value="XM_005186261.1"/>
</dbReference>
<feature type="transmembrane region" description="Helical" evidence="10">
    <location>
        <begin position="69"/>
        <end position="87"/>
    </location>
</feature>
<feature type="transmembrane region" description="Helical" evidence="10">
    <location>
        <begin position="33"/>
        <end position="57"/>
    </location>
</feature>
<accession>A0A1I8M7Q4</accession>
<dbReference type="VEuPathDB" id="VectorBase:MDOMA2_001469"/>
<evidence type="ECO:0000256" key="9">
    <source>
        <dbReference type="ARBA" id="ARBA00023224"/>
    </source>
</evidence>
<dbReference type="Pfam" id="PF02949">
    <property type="entry name" value="7tm_6"/>
    <property type="match status" value="1"/>
</dbReference>
<comment type="caution">
    <text evidence="10">Lacks conserved residue(s) required for the propagation of feature annotation.</text>
</comment>
<reference evidence="13" key="2">
    <citation type="submission" date="2025-04" db="UniProtKB">
        <authorList>
            <consortium name="RefSeq"/>
        </authorList>
    </citation>
    <scope>IDENTIFICATION</scope>
    <source>
        <strain evidence="13">Aabys</strain>
    </source>
</reference>
<sequence length="381" mass="44273">MADELNTKALFKTHFVAWRILGMLPPTKYRPLYWMYSVFLNLAVTIGYPLHLIVGLFTTTTAYEVVQNIAINLTCAFCAMKTIAIWWRFNKLDIMFEIIQRQDERVISEEGVAYVRNVVHPPVRRIILAFTILCSVIAASGESSVLFNGLLGNWTLMHKGYFPFDISNNTRNYAIAHLYQIIGLSYMILQNVVNDTFAASHMCLLRGQVQMLNVRIAKIGHDPKKSREQNNQEFLECIKIHKDLLEYRRQLEEIISVYMFFQILVAAFNMCIILVFIILFVKDVFTLIYYILYFSAIVFEILPSCYYGTLLEDEFQDFAYALFSCNWPDQDVGFKKNLRIVAEFASRRIYVTAWLFRVNNNAFIIAVKNAYALFALVMKVK</sequence>
<keyword evidence="3 10" id="KW-0716">Sensory transduction</keyword>
<feature type="transmembrane region" description="Helical" evidence="10">
    <location>
        <begin position="257"/>
        <end position="281"/>
    </location>
</feature>
<dbReference type="PANTHER" id="PTHR21137">
    <property type="entry name" value="ODORANT RECEPTOR"/>
    <property type="match status" value="1"/>
</dbReference>
<dbReference type="InterPro" id="IPR004117">
    <property type="entry name" value="7tm6_olfct_rcpt"/>
</dbReference>
<keyword evidence="6 10" id="KW-1133">Transmembrane helix</keyword>
<dbReference type="GO" id="GO:0005549">
    <property type="term" value="F:odorant binding"/>
    <property type="evidence" value="ECO:0007669"/>
    <property type="project" value="InterPro"/>
</dbReference>
<evidence type="ECO:0000256" key="5">
    <source>
        <dbReference type="ARBA" id="ARBA00022725"/>
    </source>
</evidence>
<evidence type="ECO:0000256" key="6">
    <source>
        <dbReference type="ARBA" id="ARBA00022989"/>
    </source>
</evidence>
<dbReference type="GO" id="GO:0004984">
    <property type="term" value="F:olfactory receptor activity"/>
    <property type="evidence" value="ECO:0007669"/>
    <property type="project" value="InterPro"/>
</dbReference>
<dbReference type="GO" id="GO:0007165">
    <property type="term" value="P:signal transduction"/>
    <property type="evidence" value="ECO:0007669"/>
    <property type="project" value="UniProtKB-KW"/>
</dbReference>
<dbReference type="eggNOG" id="ENOG502SV87">
    <property type="taxonomic scope" value="Eukaryota"/>
</dbReference>
<evidence type="ECO:0000256" key="1">
    <source>
        <dbReference type="ARBA" id="ARBA00004651"/>
    </source>
</evidence>
<evidence type="ECO:0000313" key="11">
    <source>
        <dbReference type="EnsemblMetazoa" id="MDOA002113-PA"/>
    </source>
</evidence>
<feature type="transmembrane region" description="Helical" evidence="10">
    <location>
        <begin position="287"/>
        <end position="307"/>
    </location>
</feature>
<feature type="transmembrane region" description="Helical" evidence="10">
    <location>
        <begin position="126"/>
        <end position="151"/>
    </location>
</feature>
<name>A0A1I8M7Q4_MUSDO</name>